<feature type="compositionally biased region" description="Polar residues" evidence="2">
    <location>
        <begin position="617"/>
        <end position="628"/>
    </location>
</feature>
<keyword evidence="1" id="KW-0862">Zinc</keyword>
<dbReference type="InterPro" id="IPR036236">
    <property type="entry name" value="Znf_C2H2_sf"/>
</dbReference>
<dbReference type="Proteomes" id="UP000799776">
    <property type="component" value="Unassembled WGS sequence"/>
</dbReference>
<name>A0A6A5YDC4_9PEZI</name>
<feature type="region of interest" description="Disordered" evidence="2">
    <location>
        <begin position="617"/>
        <end position="671"/>
    </location>
</feature>
<feature type="region of interest" description="Disordered" evidence="2">
    <location>
        <begin position="299"/>
        <end position="378"/>
    </location>
</feature>
<dbReference type="AlphaFoldDB" id="A0A6A5YDC4"/>
<dbReference type="GO" id="GO:0008270">
    <property type="term" value="F:zinc ion binding"/>
    <property type="evidence" value="ECO:0007669"/>
    <property type="project" value="UniProtKB-KW"/>
</dbReference>
<dbReference type="PANTHER" id="PTHR38166:SF1">
    <property type="entry name" value="C2H2-TYPE DOMAIN-CONTAINING PROTEIN"/>
    <property type="match status" value="1"/>
</dbReference>
<gene>
    <name evidence="4" type="ORF">K490DRAFT_64166</name>
</gene>
<evidence type="ECO:0000256" key="2">
    <source>
        <dbReference type="SAM" id="MobiDB-lite"/>
    </source>
</evidence>
<evidence type="ECO:0000256" key="1">
    <source>
        <dbReference type="PROSITE-ProRule" id="PRU00042"/>
    </source>
</evidence>
<feature type="domain" description="C2H2-type" evidence="3">
    <location>
        <begin position="164"/>
        <end position="191"/>
    </location>
</feature>
<reference evidence="4" key="1">
    <citation type="journal article" date="2020" name="Stud. Mycol.">
        <title>101 Dothideomycetes genomes: a test case for predicting lifestyles and emergence of pathogens.</title>
        <authorList>
            <person name="Haridas S."/>
            <person name="Albert R."/>
            <person name="Binder M."/>
            <person name="Bloem J."/>
            <person name="Labutti K."/>
            <person name="Salamov A."/>
            <person name="Andreopoulos B."/>
            <person name="Baker S."/>
            <person name="Barry K."/>
            <person name="Bills G."/>
            <person name="Bluhm B."/>
            <person name="Cannon C."/>
            <person name="Castanera R."/>
            <person name="Culley D."/>
            <person name="Daum C."/>
            <person name="Ezra D."/>
            <person name="Gonzalez J."/>
            <person name="Henrissat B."/>
            <person name="Kuo A."/>
            <person name="Liang C."/>
            <person name="Lipzen A."/>
            <person name="Lutzoni F."/>
            <person name="Magnuson J."/>
            <person name="Mondo S."/>
            <person name="Nolan M."/>
            <person name="Ohm R."/>
            <person name="Pangilinan J."/>
            <person name="Park H.-J."/>
            <person name="Ramirez L."/>
            <person name="Alfaro M."/>
            <person name="Sun H."/>
            <person name="Tritt A."/>
            <person name="Yoshinaga Y."/>
            <person name="Zwiers L.-H."/>
            <person name="Turgeon B."/>
            <person name="Goodwin S."/>
            <person name="Spatafora J."/>
            <person name="Crous P."/>
            <person name="Grigoriev I."/>
        </authorList>
    </citation>
    <scope>NUCLEOTIDE SEQUENCE</scope>
    <source>
        <strain evidence="4">CBS 121410</strain>
    </source>
</reference>
<dbReference type="InterPro" id="IPR013087">
    <property type="entry name" value="Znf_C2H2_type"/>
</dbReference>
<dbReference type="OrthoDB" id="4738706at2759"/>
<proteinExistence type="predicted"/>
<dbReference type="EMBL" id="ML978715">
    <property type="protein sequence ID" value="KAF2088950.1"/>
    <property type="molecule type" value="Genomic_DNA"/>
</dbReference>
<dbReference type="PANTHER" id="PTHR38166">
    <property type="entry name" value="C2H2-TYPE DOMAIN-CONTAINING PROTEIN-RELATED"/>
    <property type="match status" value="1"/>
</dbReference>
<keyword evidence="5" id="KW-1185">Reference proteome</keyword>
<evidence type="ECO:0000313" key="5">
    <source>
        <dbReference type="Proteomes" id="UP000799776"/>
    </source>
</evidence>
<feature type="compositionally biased region" description="Low complexity" evidence="2">
    <location>
        <begin position="322"/>
        <end position="334"/>
    </location>
</feature>
<organism evidence="4 5">
    <name type="scientific">Saccharata proteae CBS 121410</name>
    <dbReference type="NCBI Taxonomy" id="1314787"/>
    <lineage>
        <taxon>Eukaryota</taxon>
        <taxon>Fungi</taxon>
        <taxon>Dikarya</taxon>
        <taxon>Ascomycota</taxon>
        <taxon>Pezizomycotina</taxon>
        <taxon>Dothideomycetes</taxon>
        <taxon>Dothideomycetes incertae sedis</taxon>
        <taxon>Botryosphaeriales</taxon>
        <taxon>Saccharataceae</taxon>
        <taxon>Saccharata</taxon>
    </lineage>
</organism>
<keyword evidence="1" id="KW-0479">Metal-binding</keyword>
<feature type="compositionally biased region" description="Basic and acidic residues" evidence="2">
    <location>
        <begin position="337"/>
        <end position="348"/>
    </location>
</feature>
<evidence type="ECO:0000259" key="3">
    <source>
        <dbReference type="PROSITE" id="PS50157"/>
    </source>
</evidence>
<feature type="compositionally biased region" description="Polar residues" evidence="2">
    <location>
        <begin position="650"/>
        <end position="660"/>
    </location>
</feature>
<dbReference type="PROSITE" id="PS00028">
    <property type="entry name" value="ZINC_FINGER_C2H2_1"/>
    <property type="match status" value="1"/>
</dbReference>
<evidence type="ECO:0000313" key="4">
    <source>
        <dbReference type="EMBL" id="KAF2088950.1"/>
    </source>
</evidence>
<dbReference type="SUPFAM" id="SSF57667">
    <property type="entry name" value="beta-beta-alpha zinc fingers"/>
    <property type="match status" value="1"/>
</dbReference>
<dbReference type="SMART" id="SM00355">
    <property type="entry name" value="ZnF_C2H2"/>
    <property type="match status" value="2"/>
</dbReference>
<sequence length="698" mass="78628">MDIRGLLNPSITDTEFSPGHFVYDWTDLTSYDLVKSCNSVTDSAYHSQTNSFESASLPASQPINSDFYSDSDPGLPTSQQSSFNGLYDFRSRSDLRASKPSDYSLELEPFIGIVSEKAPKPKDTTYCPWCGASFKGKKIQGMRNLKRHQTYSCKFIEPKIKRLFTCSACSKTYTRKDALLFHEQIHHPKTREIRAWAMKSTCKATGMQTDLRIQEECSPPTSVLSRAKASNGETSKDLRTSRSSTEEDGDSTMSAYSQWGDVGEEAEEALRQTPLGLVVLQVRPAFVQRVFEILQDNPASCMKRPSGSPSPRDRDGKNQNQSTSGSTSTSSTVSENKNTERTTQECKSERKRKRKSNDENLSEDETNNRLRLGAKSKQHSPRKRFFACPYLAHNQEQHSACLTYKLESSARVKFHLRRQHSASPWYCPICKEVFENADSRDKHTAEERTNCPFRSLPIWPGVMTTEQGDKLRKRTTGDDVANWYTIYDILFPQDDKPKSPYIDTILAEFTSLENLLASEGPTILRQCLDAQSTYDESVGHYVDLLIQSAWPEFTRRIASQYAQRVHQTAQSTPRSSQVSVVPDAGSLTETLLPDAGFIAENENDPGCPQASTIAASAFESRSSQSAMPQPQPADSDPLLNLLPDFESSRPETTSENQEPWSFSDPCSYPTLTQESWEDVDFGHWDDPHWRPFSKSWDG</sequence>
<keyword evidence="1" id="KW-0863">Zinc-finger</keyword>
<protein>
    <recommendedName>
        <fullName evidence="3">C2H2-type domain-containing protein</fullName>
    </recommendedName>
</protein>
<feature type="region of interest" description="Disordered" evidence="2">
    <location>
        <begin position="216"/>
        <end position="256"/>
    </location>
</feature>
<dbReference type="PROSITE" id="PS50157">
    <property type="entry name" value="ZINC_FINGER_C2H2_2"/>
    <property type="match status" value="1"/>
</dbReference>
<dbReference type="Gene3D" id="3.30.160.60">
    <property type="entry name" value="Classic Zinc Finger"/>
    <property type="match status" value="1"/>
</dbReference>
<accession>A0A6A5YDC4</accession>